<keyword evidence="2 5" id="KW-0238">DNA-binding</keyword>
<keyword evidence="1" id="KW-0805">Transcription regulation</keyword>
<keyword evidence="3" id="KW-0804">Transcription</keyword>
<protein>
    <submittedName>
        <fullName evidence="5">AraC-like DNA-binding protein</fullName>
    </submittedName>
</protein>
<dbReference type="Gene3D" id="1.10.10.60">
    <property type="entry name" value="Homeodomain-like"/>
    <property type="match status" value="1"/>
</dbReference>
<feature type="domain" description="HTH araC/xylS-type" evidence="4">
    <location>
        <begin position="190"/>
        <end position="288"/>
    </location>
</feature>
<comment type="caution">
    <text evidence="5">The sequence shown here is derived from an EMBL/GenBank/DDBJ whole genome shotgun (WGS) entry which is preliminary data.</text>
</comment>
<keyword evidence="6" id="KW-1185">Reference proteome</keyword>
<dbReference type="PANTHER" id="PTHR43280">
    <property type="entry name" value="ARAC-FAMILY TRANSCRIPTIONAL REGULATOR"/>
    <property type="match status" value="1"/>
</dbReference>
<organism evidence="5 6">
    <name type="scientific">Chryseobacterium aquifrigidense</name>
    <dbReference type="NCBI Taxonomy" id="558021"/>
    <lineage>
        <taxon>Bacteria</taxon>
        <taxon>Pseudomonadati</taxon>
        <taxon>Bacteroidota</taxon>
        <taxon>Flavobacteriia</taxon>
        <taxon>Flavobacteriales</taxon>
        <taxon>Weeksellaceae</taxon>
        <taxon>Chryseobacterium group</taxon>
        <taxon>Chryseobacterium</taxon>
    </lineage>
</organism>
<dbReference type="GO" id="GO:0003700">
    <property type="term" value="F:DNA-binding transcription factor activity"/>
    <property type="evidence" value="ECO:0007669"/>
    <property type="project" value="InterPro"/>
</dbReference>
<evidence type="ECO:0000313" key="5">
    <source>
        <dbReference type="EMBL" id="TQM22653.1"/>
    </source>
</evidence>
<dbReference type="SMART" id="SM00342">
    <property type="entry name" value="HTH_ARAC"/>
    <property type="match status" value="1"/>
</dbReference>
<dbReference type="InterPro" id="IPR018060">
    <property type="entry name" value="HTH_AraC"/>
</dbReference>
<dbReference type="Pfam" id="PF12833">
    <property type="entry name" value="HTH_18"/>
    <property type="match status" value="1"/>
</dbReference>
<dbReference type="SUPFAM" id="SSF46689">
    <property type="entry name" value="Homeodomain-like"/>
    <property type="match status" value="1"/>
</dbReference>
<dbReference type="InterPro" id="IPR009057">
    <property type="entry name" value="Homeodomain-like_sf"/>
</dbReference>
<gene>
    <name evidence="5" type="ORF">FB551_2368</name>
</gene>
<dbReference type="InterPro" id="IPR037923">
    <property type="entry name" value="HTH-like"/>
</dbReference>
<dbReference type="PANTHER" id="PTHR43280:SF32">
    <property type="entry name" value="TRANSCRIPTIONAL REGULATORY PROTEIN"/>
    <property type="match status" value="1"/>
</dbReference>
<evidence type="ECO:0000256" key="1">
    <source>
        <dbReference type="ARBA" id="ARBA00023015"/>
    </source>
</evidence>
<accession>A0A543EM39</accession>
<proteinExistence type="predicted"/>
<dbReference type="GO" id="GO:0043565">
    <property type="term" value="F:sequence-specific DNA binding"/>
    <property type="evidence" value="ECO:0007669"/>
    <property type="project" value="InterPro"/>
</dbReference>
<evidence type="ECO:0000259" key="4">
    <source>
        <dbReference type="PROSITE" id="PS01124"/>
    </source>
</evidence>
<dbReference type="AlphaFoldDB" id="A0A543EM39"/>
<name>A0A543EM39_9FLAO</name>
<evidence type="ECO:0000256" key="3">
    <source>
        <dbReference type="ARBA" id="ARBA00023163"/>
    </source>
</evidence>
<dbReference type="EMBL" id="VFPD01000001">
    <property type="protein sequence ID" value="TQM22653.1"/>
    <property type="molecule type" value="Genomic_DNA"/>
</dbReference>
<sequence length="293" mass="33869">MVTYENLHDTLSFYSIDCRQSYYISSGKPIFEFPKAPFRMDYYALCVCTAGEISIEIDRQEYKVDVHDFLIAAPSTIVKFGKTSDDFTMKLLFFDKNFLIKNISNPFIIEKMNLFSKGSYNIIKTTATNSSLLQNLLDYLDKKSQKEGKFTEEIIRTIIFNLLLETAEIIEQENAANPDKKEEGKKDLYLKFGQLIRENITRERMVQFYADQLHVSNKYLIEIIKKASGKTPHEVIDEALLKEAYVMLGNPDMTISEIAFGLQFNSASAFGRFFKKHTTLSPSEYRMKENIQS</sequence>
<dbReference type="PROSITE" id="PS01124">
    <property type="entry name" value="HTH_ARAC_FAMILY_2"/>
    <property type="match status" value="1"/>
</dbReference>
<dbReference type="RefSeq" id="WP_142017574.1">
    <property type="nucleotide sequence ID" value="NZ_VFPD01000001.1"/>
</dbReference>
<dbReference type="SUPFAM" id="SSF51215">
    <property type="entry name" value="Regulatory protein AraC"/>
    <property type="match status" value="1"/>
</dbReference>
<evidence type="ECO:0000313" key="6">
    <source>
        <dbReference type="Proteomes" id="UP000316437"/>
    </source>
</evidence>
<evidence type="ECO:0000256" key="2">
    <source>
        <dbReference type="ARBA" id="ARBA00023125"/>
    </source>
</evidence>
<dbReference type="Proteomes" id="UP000316437">
    <property type="component" value="Unassembled WGS sequence"/>
</dbReference>
<reference evidence="5 6" key="1">
    <citation type="submission" date="2019-06" db="EMBL/GenBank/DDBJ databases">
        <title>Sorghum-associated microbial communities from plants grown in Nebraska, USA.</title>
        <authorList>
            <person name="Schachtman D."/>
        </authorList>
    </citation>
    <scope>NUCLEOTIDE SEQUENCE [LARGE SCALE GENOMIC DNA]</scope>
    <source>
        <strain evidence="5 6">110</strain>
    </source>
</reference>